<proteinExistence type="predicted"/>
<dbReference type="AlphaFoldDB" id="A0AAD7JQ42"/>
<evidence type="ECO:0000256" key="3">
    <source>
        <dbReference type="ARBA" id="ARBA00022833"/>
    </source>
</evidence>
<feature type="compositionally biased region" description="Low complexity" evidence="4">
    <location>
        <begin position="92"/>
        <end position="110"/>
    </location>
</feature>
<keyword evidence="7" id="KW-1185">Reference proteome</keyword>
<dbReference type="Gene3D" id="3.30.60.90">
    <property type="match status" value="2"/>
</dbReference>
<keyword evidence="2" id="KW-0863">Zinc-finger</keyword>
<feature type="domain" description="ZZ-type" evidence="5">
    <location>
        <begin position="199"/>
        <end position="246"/>
    </location>
</feature>
<feature type="domain" description="ZZ-type" evidence="5">
    <location>
        <begin position="139"/>
        <end position="180"/>
    </location>
</feature>
<dbReference type="SUPFAM" id="SSF57850">
    <property type="entry name" value="RING/U-box"/>
    <property type="match status" value="2"/>
</dbReference>
<dbReference type="SMART" id="SM00291">
    <property type="entry name" value="ZnF_ZZ"/>
    <property type="match status" value="2"/>
</dbReference>
<evidence type="ECO:0000259" key="5">
    <source>
        <dbReference type="SMART" id="SM00291"/>
    </source>
</evidence>
<dbReference type="InterPro" id="IPR052260">
    <property type="entry name" value="Autophagy_Rcpt_SigReg"/>
</dbReference>
<comment type="caution">
    <text evidence="6">The sequence shown here is derived from an EMBL/GenBank/DDBJ whole genome shotgun (WGS) entry which is preliminary data.</text>
</comment>
<dbReference type="InterPro" id="IPR000433">
    <property type="entry name" value="Znf_ZZ"/>
</dbReference>
<evidence type="ECO:0000256" key="1">
    <source>
        <dbReference type="ARBA" id="ARBA00022723"/>
    </source>
</evidence>
<evidence type="ECO:0000313" key="7">
    <source>
        <dbReference type="Proteomes" id="UP001215280"/>
    </source>
</evidence>
<feature type="region of interest" description="Disordered" evidence="4">
    <location>
        <begin position="86"/>
        <end position="110"/>
    </location>
</feature>
<sequence>MPFSMTVKATYSTIGELRKLTFPSFPTYVLLMNNPTTRYDFRLGRLYRGVPINNNYFLSKLLFSPDSSKASILIGTEVHNADEFLASPPAPRSATIRSTSSSRSKSLAASMSTPSIPVTVSGIRPPSAAPQPQAEEQPVIHFATCNLCDSRDRYKCADCPNFDTCSNCFSITREQHPHHAFIKLSKASDYIRRDNPVAPMHFVTCNRCKKAIYRIWYKCMHPECPDFDLCDSCEVFPIPVHLDNHPLLKMCSAITVVLTVYRVGQTTLINPEELQRGRSLAPTPSTRSHSPLFERGYIANPGRSHTMLASFFDSALTPVLLPPSPFFFRSESSRSSSPAMMLPTTVQEFDPLPPSPMMMPGGLYDGPAFPRQPQPVHPMFPPLAVPAAYNVPGDVGSPWWNHFEEVMTTRQEREREEREAAVADQMPVAFGEHEARLV</sequence>
<evidence type="ECO:0000313" key="6">
    <source>
        <dbReference type="EMBL" id="KAJ7769556.1"/>
    </source>
</evidence>
<dbReference type="PANTHER" id="PTHR15090">
    <property type="entry name" value="SEQUESTOSOME 1-RELATED"/>
    <property type="match status" value="1"/>
</dbReference>
<protein>
    <recommendedName>
        <fullName evidence="5">ZZ-type domain-containing protein</fullName>
    </recommendedName>
</protein>
<dbReference type="GO" id="GO:0008270">
    <property type="term" value="F:zinc ion binding"/>
    <property type="evidence" value="ECO:0007669"/>
    <property type="project" value="UniProtKB-KW"/>
</dbReference>
<dbReference type="InterPro" id="IPR043145">
    <property type="entry name" value="Znf_ZZ_sf"/>
</dbReference>
<dbReference type="Pfam" id="PF00569">
    <property type="entry name" value="ZZ"/>
    <property type="match status" value="2"/>
</dbReference>
<keyword evidence="3" id="KW-0862">Zinc</keyword>
<organism evidence="6 7">
    <name type="scientific">Mycena maculata</name>
    <dbReference type="NCBI Taxonomy" id="230809"/>
    <lineage>
        <taxon>Eukaryota</taxon>
        <taxon>Fungi</taxon>
        <taxon>Dikarya</taxon>
        <taxon>Basidiomycota</taxon>
        <taxon>Agaricomycotina</taxon>
        <taxon>Agaricomycetes</taxon>
        <taxon>Agaricomycetidae</taxon>
        <taxon>Agaricales</taxon>
        <taxon>Marasmiineae</taxon>
        <taxon>Mycenaceae</taxon>
        <taxon>Mycena</taxon>
    </lineage>
</organism>
<gene>
    <name evidence="6" type="ORF">DFH07DRAFT_1005661</name>
</gene>
<keyword evidence="1" id="KW-0479">Metal-binding</keyword>
<accession>A0AAD7JQ42</accession>
<dbReference type="EMBL" id="JARJLG010000025">
    <property type="protein sequence ID" value="KAJ7769556.1"/>
    <property type="molecule type" value="Genomic_DNA"/>
</dbReference>
<evidence type="ECO:0000256" key="4">
    <source>
        <dbReference type="SAM" id="MobiDB-lite"/>
    </source>
</evidence>
<evidence type="ECO:0000256" key="2">
    <source>
        <dbReference type="ARBA" id="ARBA00022771"/>
    </source>
</evidence>
<dbReference type="Proteomes" id="UP001215280">
    <property type="component" value="Unassembled WGS sequence"/>
</dbReference>
<reference evidence="6" key="1">
    <citation type="submission" date="2023-03" db="EMBL/GenBank/DDBJ databases">
        <title>Massive genome expansion in bonnet fungi (Mycena s.s.) driven by repeated elements and novel gene families across ecological guilds.</title>
        <authorList>
            <consortium name="Lawrence Berkeley National Laboratory"/>
            <person name="Harder C.B."/>
            <person name="Miyauchi S."/>
            <person name="Viragh M."/>
            <person name="Kuo A."/>
            <person name="Thoen E."/>
            <person name="Andreopoulos B."/>
            <person name="Lu D."/>
            <person name="Skrede I."/>
            <person name="Drula E."/>
            <person name="Henrissat B."/>
            <person name="Morin E."/>
            <person name="Kohler A."/>
            <person name="Barry K."/>
            <person name="LaButti K."/>
            <person name="Morin E."/>
            <person name="Salamov A."/>
            <person name="Lipzen A."/>
            <person name="Mereny Z."/>
            <person name="Hegedus B."/>
            <person name="Baldrian P."/>
            <person name="Stursova M."/>
            <person name="Weitz H."/>
            <person name="Taylor A."/>
            <person name="Grigoriev I.V."/>
            <person name="Nagy L.G."/>
            <person name="Martin F."/>
            <person name="Kauserud H."/>
        </authorList>
    </citation>
    <scope>NUCLEOTIDE SEQUENCE</scope>
    <source>
        <strain evidence="6">CBHHK188m</strain>
    </source>
</reference>
<name>A0AAD7JQ42_9AGAR</name>